<dbReference type="PANTHER" id="PTHR12147:SF26">
    <property type="entry name" value="PEPTIDASE M28 DOMAIN-CONTAINING PROTEIN"/>
    <property type="match status" value="1"/>
</dbReference>
<dbReference type="KEGG" id="woc:BA177_08490"/>
<dbReference type="InterPro" id="IPR007484">
    <property type="entry name" value="Peptidase_M28"/>
</dbReference>
<evidence type="ECO:0000313" key="3">
    <source>
        <dbReference type="Proteomes" id="UP000092695"/>
    </source>
</evidence>
<dbReference type="SUPFAM" id="SSF53187">
    <property type="entry name" value="Zn-dependent exopeptidases"/>
    <property type="match status" value="1"/>
</dbReference>
<dbReference type="STRING" id="1548547.BA177_08490"/>
<dbReference type="OrthoDB" id="9778250at2"/>
<protein>
    <recommendedName>
        <fullName evidence="1">Peptidase M28 domain-containing protein</fullName>
    </recommendedName>
</protein>
<dbReference type="PANTHER" id="PTHR12147">
    <property type="entry name" value="METALLOPEPTIDASE M28 FAMILY MEMBER"/>
    <property type="match status" value="1"/>
</dbReference>
<organism evidence="2 3">
    <name type="scientific">Woeseia oceani</name>
    <dbReference type="NCBI Taxonomy" id="1548547"/>
    <lineage>
        <taxon>Bacteria</taxon>
        <taxon>Pseudomonadati</taxon>
        <taxon>Pseudomonadota</taxon>
        <taxon>Gammaproteobacteria</taxon>
        <taxon>Woeseiales</taxon>
        <taxon>Woeseiaceae</taxon>
        <taxon>Woeseia</taxon>
    </lineage>
</organism>
<keyword evidence="3" id="KW-1185">Reference proteome</keyword>
<gene>
    <name evidence="2" type="ORF">BA177_08490</name>
</gene>
<sequence length="562" mass="60955">MSTLIRWSSLLAFCLISACTPDNEQAAAPANADAGLNAITTDALQAHVEFLAADALRGRMTGTDEYLTAADYVAQEFETLGLTPGGEDNTWFQEVPLLTNRIDVESASVTLHQDSGDSGLKWKEDFLMAGDKVRDETFVRGEVVYVGYGIHAPEIGYSDYDGVDVEGKIIAVFSGAPATFGHNERAYYSSSRTKAREMVRRGAIGSISLQTRLSQKQYPWERLKMNAGRRPGMAWVNLSGEAADFNPELLGAATLSVDAATALFDSTPISFEQALDAAEQGQSRSTALGVEVSLSRKTNHEHTTSPNVIGLLPGSDPELKNQYVVYSAHLDHVGTGAAVDGDDIYNGAYDNAMGVSLMIEAARAFAAMEQPPKRSIMFIALTGEERGLLGSDYFAHYPTVPHSALTANVNLDMPLFLYPVADIIAFGAEHTTLGATIDTAIAAENFALTPDPIPEEVIFIRSDQYSFVRQGVPSVYLIPGFTSTDKDIDGEKAFRNHLATHYHQPSDDMSRPFDWPSVLRFARANVRIGLAVANDPAEPAWLPGDFFGEKFGRERMTSAAAE</sequence>
<dbReference type="PROSITE" id="PS51257">
    <property type="entry name" value="PROKAR_LIPOPROTEIN"/>
    <property type="match status" value="1"/>
</dbReference>
<dbReference type="Pfam" id="PF04389">
    <property type="entry name" value="Peptidase_M28"/>
    <property type="match status" value="1"/>
</dbReference>
<proteinExistence type="predicted"/>
<feature type="domain" description="Peptidase M28" evidence="1">
    <location>
        <begin position="307"/>
        <end position="524"/>
    </location>
</feature>
<name>A0A193LFJ1_9GAMM</name>
<evidence type="ECO:0000259" key="1">
    <source>
        <dbReference type="Pfam" id="PF04389"/>
    </source>
</evidence>
<dbReference type="GO" id="GO:0008235">
    <property type="term" value="F:metalloexopeptidase activity"/>
    <property type="evidence" value="ECO:0007669"/>
    <property type="project" value="InterPro"/>
</dbReference>
<evidence type="ECO:0000313" key="2">
    <source>
        <dbReference type="EMBL" id="ANO51233.1"/>
    </source>
</evidence>
<reference evidence="2 3" key="1">
    <citation type="submission" date="2016-06" db="EMBL/GenBank/DDBJ databases">
        <title>Complete genome sequence of a deep-branching marine Gamma Proteobacterium Woeseia oceani type strain XK5.</title>
        <authorList>
            <person name="Mu D."/>
            <person name="Du Z."/>
        </authorList>
    </citation>
    <scope>NUCLEOTIDE SEQUENCE [LARGE SCALE GENOMIC DNA]</scope>
    <source>
        <strain evidence="2 3">XK5</strain>
    </source>
</reference>
<dbReference type="Gene3D" id="3.40.630.10">
    <property type="entry name" value="Zn peptidases"/>
    <property type="match status" value="2"/>
</dbReference>
<dbReference type="EMBL" id="CP016268">
    <property type="protein sequence ID" value="ANO51233.1"/>
    <property type="molecule type" value="Genomic_DNA"/>
</dbReference>
<dbReference type="CDD" id="cd04820">
    <property type="entry name" value="PA_M28_1_1"/>
    <property type="match status" value="1"/>
</dbReference>
<dbReference type="RefSeq" id="WP_068615383.1">
    <property type="nucleotide sequence ID" value="NZ_CP016268.1"/>
</dbReference>
<accession>A0A193LFJ1</accession>
<dbReference type="GO" id="GO:0006508">
    <property type="term" value="P:proteolysis"/>
    <property type="evidence" value="ECO:0007669"/>
    <property type="project" value="InterPro"/>
</dbReference>
<dbReference type="Proteomes" id="UP000092695">
    <property type="component" value="Chromosome"/>
</dbReference>
<dbReference type="SUPFAM" id="SSF52025">
    <property type="entry name" value="PA domain"/>
    <property type="match status" value="1"/>
</dbReference>
<dbReference type="AlphaFoldDB" id="A0A193LFJ1"/>
<dbReference type="InterPro" id="IPR046450">
    <property type="entry name" value="PA_dom_sf"/>
</dbReference>
<dbReference type="Gene3D" id="3.50.30.30">
    <property type="match status" value="1"/>
</dbReference>
<dbReference type="InterPro" id="IPR045175">
    <property type="entry name" value="M28_fam"/>
</dbReference>